<evidence type="ECO:0000313" key="3">
    <source>
        <dbReference type="Proteomes" id="UP000322791"/>
    </source>
</evidence>
<dbReference type="PROSITE" id="PS51257">
    <property type="entry name" value="PROKAR_LIPOPROTEIN"/>
    <property type="match status" value="1"/>
</dbReference>
<dbReference type="RefSeq" id="WP_149069191.1">
    <property type="nucleotide sequence ID" value="NZ_VTHL01000001.1"/>
</dbReference>
<keyword evidence="1" id="KW-0732">Signal</keyword>
<sequence length="174" mass="19413">MLGKPAYLVISLLGCTFSGWAQRPTESMYTSPGTPLIVHKPVTPYNSNTYRALALFPRYWQTADSAKQLAEYRAFLHSVSGRIRLPDAFVYQNIKTYESLASYARFVFQLIIKPDGTLAATLVSKEFSKDGSEYSAESVRLLEQSTIRTLGTLRFAAAATQDTLFLPVNFGLPR</sequence>
<evidence type="ECO:0008006" key="4">
    <source>
        <dbReference type="Google" id="ProtNLM"/>
    </source>
</evidence>
<organism evidence="2 3">
    <name type="scientific">Hymenobacter lutimineralis</name>
    <dbReference type="NCBI Taxonomy" id="2606448"/>
    <lineage>
        <taxon>Bacteria</taxon>
        <taxon>Pseudomonadati</taxon>
        <taxon>Bacteroidota</taxon>
        <taxon>Cytophagia</taxon>
        <taxon>Cytophagales</taxon>
        <taxon>Hymenobacteraceae</taxon>
        <taxon>Hymenobacter</taxon>
    </lineage>
</organism>
<keyword evidence="3" id="KW-1185">Reference proteome</keyword>
<feature type="signal peptide" evidence="1">
    <location>
        <begin position="1"/>
        <end position="21"/>
    </location>
</feature>
<protein>
    <recommendedName>
        <fullName evidence="4">TonB C-terminal domain-containing protein</fullName>
    </recommendedName>
</protein>
<dbReference type="AlphaFoldDB" id="A0A5D6VI60"/>
<dbReference type="EMBL" id="VTHL01000001">
    <property type="protein sequence ID" value="TYZ14408.1"/>
    <property type="molecule type" value="Genomic_DNA"/>
</dbReference>
<proteinExistence type="predicted"/>
<dbReference type="Proteomes" id="UP000322791">
    <property type="component" value="Unassembled WGS sequence"/>
</dbReference>
<gene>
    <name evidence="2" type="ORF">FY528_01375</name>
</gene>
<accession>A0A5D6VI60</accession>
<name>A0A5D6VI60_9BACT</name>
<reference evidence="2 3" key="1">
    <citation type="submission" date="2019-08" db="EMBL/GenBank/DDBJ databases">
        <authorList>
            <person name="Seo M.-J."/>
        </authorList>
    </citation>
    <scope>NUCLEOTIDE SEQUENCE [LARGE SCALE GENOMIC DNA]</scope>
    <source>
        <strain evidence="2 3">KIGAM108</strain>
    </source>
</reference>
<evidence type="ECO:0000313" key="2">
    <source>
        <dbReference type="EMBL" id="TYZ14408.1"/>
    </source>
</evidence>
<comment type="caution">
    <text evidence="2">The sequence shown here is derived from an EMBL/GenBank/DDBJ whole genome shotgun (WGS) entry which is preliminary data.</text>
</comment>
<feature type="chain" id="PRO_5022741449" description="TonB C-terminal domain-containing protein" evidence="1">
    <location>
        <begin position="22"/>
        <end position="174"/>
    </location>
</feature>
<evidence type="ECO:0000256" key="1">
    <source>
        <dbReference type="SAM" id="SignalP"/>
    </source>
</evidence>